<protein>
    <submittedName>
        <fullName evidence="1">Uncharacterized protein</fullName>
    </submittedName>
</protein>
<evidence type="ECO:0000313" key="2">
    <source>
        <dbReference type="Proteomes" id="UP000000268"/>
    </source>
</evidence>
<proteinExistence type="predicted"/>
<dbReference type="InterPro" id="IPR025458">
    <property type="entry name" value="DUF4278"/>
</dbReference>
<gene>
    <name evidence="1" type="ordered locus">AM1_3819</name>
</gene>
<dbReference type="STRING" id="329726.AM1_3819"/>
<dbReference type="HOGENOM" id="CLU_2893483_0_0_3"/>
<dbReference type="OrthoDB" id="9853761at2"/>
<keyword evidence="2" id="KW-1185">Reference proteome</keyword>
<dbReference type="EMBL" id="CP000828">
    <property type="protein sequence ID" value="ABW28806.1"/>
    <property type="molecule type" value="Genomic_DNA"/>
</dbReference>
<dbReference type="AlphaFoldDB" id="B0C6W7"/>
<dbReference type="Proteomes" id="UP000000268">
    <property type="component" value="Chromosome"/>
</dbReference>
<name>B0C6W7_ACAM1</name>
<reference evidence="1 2" key="1">
    <citation type="journal article" date="2008" name="Proc. Natl. Acad. Sci. U.S.A.">
        <title>Niche adaptation and genome expansion in the chlorophyll d-producing cyanobacterium Acaryochloris marina.</title>
        <authorList>
            <person name="Swingley W.D."/>
            <person name="Chen M."/>
            <person name="Cheung P.C."/>
            <person name="Conrad A.L."/>
            <person name="Dejesa L.C."/>
            <person name="Hao J."/>
            <person name="Honchak B.M."/>
            <person name="Karbach L.E."/>
            <person name="Kurdoglu A."/>
            <person name="Lahiri S."/>
            <person name="Mastrian S.D."/>
            <person name="Miyashita H."/>
            <person name="Page L."/>
            <person name="Ramakrishna P."/>
            <person name="Satoh S."/>
            <person name="Sattley W.M."/>
            <person name="Shimada Y."/>
            <person name="Taylor H.L."/>
            <person name="Tomo T."/>
            <person name="Tsuchiya T."/>
            <person name="Wang Z.T."/>
            <person name="Raymond J."/>
            <person name="Mimuro M."/>
            <person name="Blankenship R.E."/>
            <person name="Touchman J.W."/>
        </authorList>
    </citation>
    <scope>NUCLEOTIDE SEQUENCE [LARGE SCALE GENOMIC DNA]</scope>
    <source>
        <strain evidence="2">MBIC 11017</strain>
    </source>
</reference>
<organism evidence="1 2">
    <name type="scientific">Acaryochloris marina (strain MBIC 11017)</name>
    <dbReference type="NCBI Taxonomy" id="329726"/>
    <lineage>
        <taxon>Bacteria</taxon>
        <taxon>Bacillati</taxon>
        <taxon>Cyanobacteriota</taxon>
        <taxon>Cyanophyceae</taxon>
        <taxon>Acaryochloridales</taxon>
        <taxon>Acaryochloridaceae</taxon>
        <taxon>Acaryochloris</taxon>
    </lineage>
</organism>
<evidence type="ECO:0000313" key="1">
    <source>
        <dbReference type="EMBL" id="ABW28806.1"/>
    </source>
</evidence>
<dbReference type="KEGG" id="amr:AM1_3819"/>
<dbReference type="RefSeq" id="WP_012164179.1">
    <property type="nucleotide sequence ID" value="NC_009925.1"/>
</dbReference>
<accession>B0C6W7</accession>
<dbReference type="Pfam" id="PF14105">
    <property type="entry name" value="DUF4278"/>
    <property type="match status" value="1"/>
</dbReference>
<sequence length="62" mass="6890">MPLKYRNTPYTSFINAEPNTPEGYTGSYRGLTTTIPAAQPTVAPQQEQVIKYRGVTTTLHFA</sequence>